<dbReference type="KEGG" id="amon:H9L24_10770"/>
<evidence type="ECO:0000256" key="1">
    <source>
        <dbReference type="ARBA" id="ARBA00006987"/>
    </source>
</evidence>
<dbReference type="RefSeq" id="WP_187738129.1">
    <property type="nucleotide sequence ID" value="NZ_CP060790.1"/>
</dbReference>
<name>A0A7H0HKT7_9BURK</name>
<dbReference type="PIRSF" id="PIRSF017082">
    <property type="entry name" value="YflP"/>
    <property type="match status" value="1"/>
</dbReference>
<dbReference type="SUPFAM" id="SSF53850">
    <property type="entry name" value="Periplasmic binding protein-like II"/>
    <property type="match status" value="1"/>
</dbReference>
<accession>A0A7H0HKT7</accession>
<dbReference type="InterPro" id="IPR005064">
    <property type="entry name" value="BUG"/>
</dbReference>
<dbReference type="InterPro" id="IPR042100">
    <property type="entry name" value="Bug_dom1"/>
</dbReference>
<gene>
    <name evidence="3" type="ORF">H9L24_10770</name>
</gene>
<feature type="signal peptide" evidence="2">
    <location>
        <begin position="1"/>
        <end position="20"/>
    </location>
</feature>
<dbReference type="PANTHER" id="PTHR42928:SF5">
    <property type="entry name" value="BLR1237 PROTEIN"/>
    <property type="match status" value="1"/>
</dbReference>
<dbReference type="Pfam" id="PF03401">
    <property type="entry name" value="TctC"/>
    <property type="match status" value="1"/>
</dbReference>
<evidence type="ECO:0000313" key="3">
    <source>
        <dbReference type="EMBL" id="QNP61153.1"/>
    </source>
</evidence>
<dbReference type="Gene3D" id="3.40.190.150">
    <property type="entry name" value="Bordetella uptake gene, domain 1"/>
    <property type="match status" value="1"/>
</dbReference>
<proteinExistence type="inferred from homology"/>
<dbReference type="Gene3D" id="3.40.190.10">
    <property type="entry name" value="Periplasmic binding protein-like II"/>
    <property type="match status" value="1"/>
</dbReference>
<keyword evidence="2" id="KW-0732">Signal</keyword>
<keyword evidence="4" id="KW-1185">Reference proteome</keyword>
<evidence type="ECO:0000313" key="4">
    <source>
        <dbReference type="Proteomes" id="UP000516057"/>
    </source>
</evidence>
<sequence>MPIPSSRPSARALLCGLALAAGAVAGAAAADAYPARPVRLIVPFAAGGTTDIVARAIAPRAGEALGQPLVVDNKGGGGGSIGAHEAARAQPDGYTLGVATVSTTATNPAINARLPYNPLTDFTPIVNIAATPNVLAVHPGFKAQTFAAFVDEVKKNPHKHAYGTAGTGSIGHMLTELMASRAGLALTHVPYRGSSPALNDAVAGQIPIVFDNLPSALPFIKAGRLVALAVAAPERLPQLPQVPTFKELGLEEVNRSAFYGVVGPKGLPPEVVARVHAAVVRALGTPEVRRQIEDTGSRVIGNRPEEFAREIAAENAVYRKIAIERRISAE</sequence>
<dbReference type="EMBL" id="CP060790">
    <property type="protein sequence ID" value="QNP61153.1"/>
    <property type="molecule type" value="Genomic_DNA"/>
</dbReference>
<feature type="chain" id="PRO_5028930829" evidence="2">
    <location>
        <begin position="21"/>
        <end position="330"/>
    </location>
</feature>
<evidence type="ECO:0000256" key="2">
    <source>
        <dbReference type="SAM" id="SignalP"/>
    </source>
</evidence>
<dbReference type="PANTHER" id="PTHR42928">
    <property type="entry name" value="TRICARBOXYLATE-BINDING PROTEIN"/>
    <property type="match status" value="1"/>
</dbReference>
<dbReference type="Proteomes" id="UP000516057">
    <property type="component" value="Chromosome"/>
</dbReference>
<protein>
    <submittedName>
        <fullName evidence="3">ABC transporter substrate-binding protein</fullName>
    </submittedName>
</protein>
<reference evidence="3 4" key="1">
    <citation type="submission" date="2020-08" db="EMBL/GenBank/DDBJ databases">
        <title>Genome sequence of Acidovorax monticola KACC 19171T.</title>
        <authorList>
            <person name="Hyun D.-W."/>
            <person name="Bae J.-W."/>
        </authorList>
    </citation>
    <scope>NUCLEOTIDE SEQUENCE [LARGE SCALE GENOMIC DNA]</scope>
    <source>
        <strain evidence="3 4">KACC 19171</strain>
    </source>
</reference>
<comment type="similarity">
    <text evidence="1">Belongs to the UPF0065 (bug) family.</text>
</comment>
<organism evidence="3 4">
    <name type="scientific">Paenacidovorax monticola</name>
    <dbReference type="NCBI Taxonomy" id="1926868"/>
    <lineage>
        <taxon>Bacteria</taxon>
        <taxon>Pseudomonadati</taxon>
        <taxon>Pseudomonadota</taxon>
        <taxon>Betaproteobacteria</taxon>
        <taxon>Burkholderiales</taxon>
        <taxon>Comamonadaceae</taxon>
        <taxon>Paenacidovorax</taxon>
    </lineage>
</organism>
<dbReference type="AlphaFoldDB" id="A0A7H0HKT7"/>